<gene>
    <name evidence="4" type="primary">malZ</name>
    <name evidence="4" type="ORF">GCM10010126_40950</name>
</gene>
<name>A0AA37BJB9_9ACTN</name>
<comment type="caution">
    <text evidence="4">The sequence shown here is derived from an EMBL/GenBank/DDBJ whole genome shotgun (WGS) entry which is preliminary data.</text>
</comment>
<dbReference type="PANTHER" id="PTHR10357:SF179">
    <property type="entry name" value="NEUTRAL AND BASIC AMINO ACID TRANSPORT PROTEIN RBAT"/>
    <property type="match status" value="1"/>
</dbReference>
<dbReference type="Gene3D" id="3.20.20.80">
    <property type="entry name" value="Glycosidases"/>
    <property type="match status" value="1"/>
</dbReference>
<dbReference type="Proteomes" id="UP000627984">
    <property type="component" value="Unassembled WGS sequence"/>
</dbReference>
<dbReference type="EMBL" id="BMQD01000012">
    <property type="protein sequence ID" value="GGK77462.1"/>
    <property type="molecule type" value="Genomic_DNA"/>
</dbReference>
<feature type="compositionally biased region" description="Low complexity" evidence="2">
    <location>
        <begin position="1"/>
        <end position="21"/>
    </location>
</feature>
<comment type="similarity">
    <text evidence="1">Belongs to the glycosyl hydrolase 13 family.</text>
</comment>
<dbReference type="Gene3D" id="3.90.400.10">
    <property type="entry name" value="Oligo-1,6-glucosidase, Domain 2"/>
    <property type="match status" value="1"/>
</dbReference>
<evidence type="ECO:0000256" key="2">
    <source>
        <dbReference type="SAM" id="MobiDB-lite"/>
    </source>
</evidence>
<proteinExistence type="inferred from homology"/>
<evidence type="ECO:0000259" key="3">
    <source>
        <dbReference type="SMART" id="SM00642"/>
    </source>
</evidence>
<dbReference type="InterPro" id="IPR045857">
    <property type="entry name" value="O16G_dom_2"/>
</dbReference>
<dbReference type="InterPro" id="IPR017853">
    <property type="entry name" value="GH"/>
</dbReference>
<dbReference type="SUPFAM" id="SSF51445">
    <property type="entry name" value="(Trans)glycosidases"/>
    <property type="match status" value="1"/>
</dbReference>
<feature type="domain" description="Glycosyl hydrolase family 13 catalytic" evidence="3">
    <location>
        <begin position="38"/>
        <end position="419"/>
    </location>
</feature>
<dbReference type="GO" id="GO:0004556">
    <property type="term" value="F:alpha-amylase activity"/>
    <property type="evidence" value="ECO:0007669"/>
    <property type="project" value="TreeGrafter"/>
</dbReference>
<dbReference type="RefSeq" id="WP_191896159.1">
    <property type="nucleotide sequence ID" value="NZ_BMQD01000012.1"/>
</dbReference>
<evidence type="ECO:0000313" key="4">
    <source>
        <dbReference type="EMBL" id="GGK77462.1"/>
    </source>
</evidence>
<reference evidence="4" key="1">
    <citation type="journal article" date="2014" name="Int. J. Syst. Evol. Microbiol.">
        <title>Complete genome sequence of Corynebacterium casei LMG S-19264T (=DSM 44701T), isolated from a smear-ripened cheese.</title>
        <authorList>
            <consortium name="US DOE Joint Genome Institute (JGI-PGF)"/>
            <person name="Walter F."/>
            <person name="Albersmeier A."/>
            <person name="Kalinowski J."/>
            <person name="Ruckert C."/>
        </authorList>
    </citation>
    <scope>NUCLEOTIDE SEQUENCE</scope>
    <source>
        <strain evidence="4">JCM 3093</strain>
    </source>
</reference>
<organism evidence="4 5">
    <name type="scientific">Planomonospora parontospora</name>
    <dbReference type="NCBI Taxonomy" id="58119"/>
    <lineage>
        <taxon>Bacteria</taxon>
        <taxon>Bacillati</taxon>
        <taxon>Actinomycetota</taxon>
        <taxon>Actinomycetes</taxon>
        <taxon>Streptosporangiales</taxon>
        <taxon>Streptosporangiaceae</taxon>
        <taxon>Planomonospora</taxon>
    </lineage>
</organism>
<protein>
    <submittedName>
        <fullName evidence="4">Alpha-glucosidase</fullName>
    </submittedName>
</protein>
<sequence>MSGSAIPGTTPAPATSAGTAPQRGTEEGAWWRGAAIYQVYLRSFADGNGDGIGDLAGLRARLPYLAELGADAIWLNPWYPSPMADGGYDVADYRDIDPVFGTLAEAEKLIEEAHSLGIRTIIDIVPNHGSVEQEWFVRALAAGPGSPERERFWFRDGRGGLPPNDWRSIFGGPAWTRVADGQWYLHLFDPGQPDFNWDAPEVVAEFHDVLRFWLDRGVDGIRIDSAALIVKDFDSPTGADGDLDGVHEIYRGWRRITDSYEGRILIGEVWLPDQERFARYLRPDEMHTAFNFDFLGRAWDARELRASIELTLATHVPIGAPPTWVLSNHDVPRPVTRYGRRVTSFSHADRRDGAPSDAVLGERRARAAALLALALPGSAYVYQGEELGLPEVDDIPGELRQDPIWTRSGRTVPGRDGCRVPLPWSGQEPPFGFGTGEPWLPQPASWKDLTAEAQAADPGSMLNLYRRALRIRRAELGDGVLRWLEAGADVLAFTRESGLACVVNLGPDPVRLPPHGAVLLSSGPLDGDRLPADTAVWLRTG</sequence>
<evidence type="ECO:0000256" key="1">
    <source>
        <dbReference type="ARBA" id="ARBA00008061"/>
    </source>
</evidence>
<reference evidence="4" key="2">
    <citation type="submission" date="2022-09" db="EMBL/GenBank/DDBJ databases">
        <authorList>
            <person name="Sun Q."/>
            <person name="Ohkuma M."/>
        </authorList>
    </citation>
    <scope>NUCLEOTIDE SEQUENCE</scope>
    <source>
        <strain evidence="4">JCM 3093</strain>
    </source>
</reference>
<evidence type="ECO:0000313" key="5">
    <source>
        <dbReference type="Proteomes" id="UP000627984"/>
    </source>
</evidence>
<dbReference type="SMART" id="SM00642">
    <property type="entry name" value="Aamy"/>
    <property type="match status" value="1"/>
</dbReference>
<dbReference type="Pfam" id="PF00128">
    <property type="entry name" value="Alpha-amylase"/>
    <property type="match status" value="1"/>
</dbReference>
<dbReference type="AlphaFoldDB" id="A0AA37BJB9"/>
<dbReference type="GO" id="GO:0009313">
    <property type="term" value="P:oligosaccharide catabolic process"/>
    <property type="evidence" value="ECO:0007669"/>
    <property type="project" value="TreeGrafter"/>
</dbReference>
<accession>A0AA37BJB9</accession>
<feature type="region of interest" description="Disordered" evidence="2">
    <location>
        <begin position="1"/>
        <end position="24"/>
    </location>
</feature>
<dbReference type="InterPro" id="IPR006047">
    <property type="entry name" value="GH13_cat_dom"/>
</dbReference>
<dbReference type="PANTHER" id="PTHR10357">
    <property type="entry name" value="ALPHA-AMYLASE FAMILY MEMBER"/>
    <property type="match status" value="1"/>
</dbReference>
<dbReference type="CDD" id="cd11332">
    <property type="entry name" value="AmyAc_OligoGlu_TS"/>
    <property type="match status" value="1"/>
</dbReference>